<feature type="domain" description="Uncharacterised protein YqbF N-terminal" evidence="1">
    <location>
        <begin position="10"/>
        <end position="46"/>
    </location>
</feature>
<protein>
    <recommendedName>
        <fullName evidence="1">Uncharacterized protein YqbF N-terminal domain-containing protein</fullName>
    </recommendedName>
</protein>
<dbReference type="AlphaFoldDB" id="A0A9W5PKA4"/>
<dbReference type="EMBL" id="AHFB01000141">
    <property type="protein sequence ID" value="EOO25451.1"/>
    <property type="molecule type" value="Genomic_DNA"/>
</dbReference>
<dbReference type="InterPro" id="IPR036840">
    <property type="entry name" value="YqbF_dom_sf"/>
</dbReference>
<gene>
    <name evidence="6" type="ORF">IIU_06192</name>
    <name evidence="5" type="ORF">IIU_06408</name>
    <name evidence="4" type="ORF">IIU_06763</name>
    <name evidence="3" type="ORF">IIU_06921</name>
    <name evidence="2" type="ORF">IIU_06945</name>
</gene>
<dbReference type="EMBL" id="AHFB01000145">
    <property type="protein sequence ID" value="EOO25159.1"/>
    <property type="molecule type" value="Genomic_DNA"/>
</dbReference>
<evidence type="ECO:0000259" key="1">
    <source>
        <dbReference type="Pfam" id="PF14553"/>
    </source>
</evidence>
<dbReference type="Gene3D" id="3.40.5.20">
    <property type="entry name" value="YqbF domain"/>
    <property type="match status" value="1"/>
</dbReference>
<organism evidence="5 7">
    <name type="scientific">Bacillus cereus VD133</name>
    <dbReference type="NCBI Taxonomy" id="1053233"/>
    <lineage>
        <taxon>Bacteria</taxon>
        <taxon>Bacillati</taxon>
        <taxon>Bacillota</taxon>
        <taxon>Bacilli</taxon>
        <taxon>Bacillales</taxon>
        <taxon>Bacillaceae</taxon>
        <taxon>Bacillus</taxon>
        <taxon>Bacillus cereus group</taxon>
    </lineage>
</organism>
<evidence type="ECO:0000313" key="7">
    <source>
        <dbReference type="Proteomes" id="UP000014018"/>
    </source>
</evidence>
<sequence>MYYVKLIKKKSFYFFNHRFIHGKEEQVDEKIFNYLRRNNNFEVRKGDIEATES</sequence>
<dbReference type="InterPro" id="IPR027926">
    <property type="entry name" value="YqbF_N"/>
</dbReference>
<evidence type="ECO:0000313" key="3">
    <source>
        <dbReference type="EMBL" id="EOO23822.1"/>
    </source>
</evidence>
<proteinExistence type="predicted"/>
<reference evidence="5 7" key="1">
    <citation type="submission" date="2012-12" db="EMBL/GenBank/DDBJ databases">
        <title>The Genome Sequence of Bacillus cereus VD133.</title>
        <authorList>
            <consortium name="The Broad Institute Genome Sequencing Platform"/>
            <consortium name="The Broad Institute Genome Sequencing Center for Infectious Disease"/>
            <person name="Feldgarden M."/>
            <person name="Van der Auwera G.A."/>
            <person name="Mahillon J."/>
            <person name="Duprez V."/>
            <person name="Timmery S."/>
            <person name="Mattelet C."/>
            <person name="Dierick K."/>
            <person name="Sun M."/>
            <person name="Yu Z."/>
            <person name="Zhu L."/>
            <person name="Hu X."/>
            <person name="Shank E.B."/>
            <person name="Swiecicka I."/>
            <person name="Hansen B.M."/>
            <person name="Andrup L."/>
            <person name="Walker B."/>
            <person name="Young S.K."/>
            <person name="Zeng Q."/>
            <person name="Gargeya S."/>
            <person name="Fitzgerald M."/>
            <person name="Haas B."/>
            <person name="Abouelleil A."/>
            <person name="Alvarado L."/>
            <person name="Arachchi H.M."/>
            <person name="Berlin A.M."/>
            <person name="Chapman S.B."/>
            <person name="Dewar J."/>
            <person name="Goldberg J."/>
            <person name="Griggs A."/>
            <person name="Gujja S."/>
            <person name="Hansen M."/>
            <person name="Howarth C."/>
            <person name="Imamovic A."/>
            <person name="Larimer J."/>
            <person name="McCowan C."/>
            <person name="Murphy C."/>
            <person name="Neiman D."/>
            <person name="Pearson M."/>
            <person name="Priest M."/>
            <person name="Roberts A."/>
            <person name="Saif S."/>
            <person name="Shea T."/>
            <person name="Sisk P."/>
            <person name="Sykes S."/>
            <person name="Wortman J."/>
            <person name="Nusbaum C."/>
            <person name="Birren B."/>
        </authorList>
    </citation>
    <scope>NUCLEOTIDE SEQUENCE [LARGE SCALE GENOMIC DNA]</scope>
    <source>
        <strain evidence="5 7">VD133</strain>
    </source>
</reference>
<evidence type="ECO:0000313" key="5">
    <source>
        <dbReference type="EMBL" id="EOO25159.1"/>
    </source>
</evidence>
<name>A0A9W5PKA4_BACCE</name>
<accession>A0A9W5PKA4</accession>
<dbReference type="EMBL" id="AHFB01000186">
    <property type="protein sequence ID" value="EOO23741.1"/>
    <property type="molecule type" value="Genomic_DNA"/>
</dbReference>
<evidence type="ECO:0000313" key="2">
    <source>
        <dbReference type="EMBL" id="EOO23741.1"/>
    </source>
</evidence>
<dbReference type="EMBL" id="AHFB01000176">
    <property type="protein sequence ID" value="EOO24292.1"/>
    <property type="molecule type" value="Genomic_DNA"/>
</dbReference>
<dbReference type="SUPFAM" id="SSF160059">
    <property type="entry name" value="PriA/YqbF domain"/>
    <property type="match status" value="1"/>
</dbReference>
<dbReference type="RefSeq" id="WP_016110458.1">
    <property type="nucleotide sequence ID" value="NZ_KB976176.1"/>
</dbReference>
<dbReference type="EMBL" id="AHFB01000185">
    <property type="protein sequence ID" value="EOO23822.1"/>
    <property type="molecule type" value="Genomic_DNA"/>
</dbReference>
<dbReference type="Pfam" id="PF14553">
    <property type="entry name" value="YqbF"/>
    <property type="match status" value="1"/>
</dbReference>
<comment type="caution">
    <text evidence="5">The sequence shown here is derived from an EMBL/GenBank/DDBJ whole genome shotgun (WGS) entry which is preliminary data.</text>
</comment>
<dbReference type="Proteomes" id="UP000014018">
    <property type="component" value="Unassembled WGS sequence"/>
</dbReference>
<evidence type="ECO:0000313" key="6">
    <source>
        <dbReference type="EMBL" id="EOO25451.1"/>
    </source>
</evidence>
<evidence type="ECO:0000313" key="4">
    <source>
        <dbReference type="EMBL" id="EOO24292.1"/>
    </source>
</evidence>